<dbReference type="SMART" id="SM00369">
    <property type="entry name" value="LRR_TYP"/>
    <property type="match status" value="12"/>
</dbReference>
<reference evidence="6" key="1">
    <citation type="journal article" date="2016" name="Sci. Rep.">
        <title>Molecular characterization of firefly nuptial gifts: a multi-omics approach sheds light on postcopulatory sexual selection.</title>
        <authorList>
            <person name="Al-Wathiqui N."/>
            <person name="Fallon T.R."/>
            <person name="South A."/>
            <person name="Weng J.K."/>
            <person name="Lewis S.M."/>
        </authorList>
    </citation>
    <scope>NUCLEOTIDE SEQUENCE</scope>
</reference>
<dbReference type="Gene3D" id="3.80.10.10">
    <property type="entry name" value="Ribonuclease Inhibitor"/>
    <property type="match status" value="3"/>
</dbReference>
<dbReference type="InterPro" id="IPR003591">
    <property type="entry name" value="Leu-rich_rpt_typical-subtyp"/>
</dbReference>
<organism evidence="6">
    <name type="scientific">Photinus pyralis</name>
    <name type="common">Common eastern firefly</name>
    <name type="synonym">Lampyris pyralis</name>
    <dbReference type="NCBI Taxonomy" id="7054"/>
    <lineage>
        <taxon>Eukaryota</taxon>
        <taxon>Metazoa</taxon>
        <taxon>Ecdysozoa</taxon>
        <taxon>Arthropoda</taxon>
        <taxon>Hexapoda</taxon>
        <taxon>Insecta</taxon>
        <taxon>Pterygota</taxon>
        <taxon>Neoptera</taxon>
        <taxon>Endopterygota</taxon>
        <taxon>Coleoptera</taxon>
        <taxon>Polyphaga</taxon>
        <taxon>Elateriformia</taxon>
        <taxon>Elateroidea</taxon>
        <taxon>Lampyridae</taxon>
        <taxon>Lampyrinae</taxon>
        <taxon>Photinus</taxon>
    </lineage>
</organism>
<dbReference type="SUPFAM" id="SSF52058">
    <property type="entry name" value="L domain-like"/>
    <property type="match status" value="2"/>
</dbReference>
<sequence length="789" mass="88062">MYSLAPTADVMRSRRFVYNFPNITMSTLLLSILGLTLGAPQCSILKDIAPCKCSNETYKIEITCEKMTSYDHLVNTLRDKFLPTEKIVLEISSSSLHDLPQRSFKELNLNIKNLQLHHDNLTSLSPSSFMGLPQVKFFSLSDNNIGVVPEAILETLPHISSLNLGRCGIQYITDRNFKSLPNLDTLMLGGNQISQMDSNSLPKNVIHLHLGRNKIKDLNGTLTNLTNLEWFFINCNELTTLEDQLPLVAPNVILVHAGHNKIEKLPQHLKTYTGLLSLFVNNNRLTSLDGVISRMKKLERAQFEYNRISTLTKEDFLETESLDCLCLGNNLVTSLNNSLSPLKGITILNLTHNLLTDFSLQEIKGLMKLRIVDLSHNKISTISGPTANLIEWETKITVLLLNNNELTTLNGALSGLPSLLTINLSHNKITSISPDDLVGLDRLEVLNISHNNLTTLEETGKTVLPSLNELIASHNSIKILNQDFHGLPVLCWADLSNNQIVALGRDLVRNTRCKEQYTWGTLKILLQNNPILCDAALPEIVASMEVNHTRISGVSHCAPLNEQPTTAKPNGYLGFVPEHDINSVLNTHPTYQQPIPYAHSHHSQNELVSSYQEPKDTALTTDASNPDKQITPSFVEPSVPEPRPNLEQTHDSTNSNNVKPLDDYASVEVSNSKHNKLDPLLETQITNENAQTKVNEPSTSGSGSHSIEKPLDPVAQQKQLDKLTMQIEQLRLQVEELTVQNKILSHTINQSVAPITENNKTEHIQYEEVAIHTLPNDEPYLDKVKKLTF</sequence>
<proteinExistence type="predicted"/>
<dbReference type="AlphaFoldDB" id="A0A1Y1MT41"/>
<evidence type="ECO:0000256" key="2">
    <source>
        <dbReference type="ARBA" id="ARBA00022729"/>
    </source>
</evidence>
<dbReference type="EMBL" id="GEZM01028021">
    <property type="protein sequence ID" value="JAV86507.1"/>
    <property type="molecule type" value="Transcribed_RNA"/>
</dbReference>
<dbReference type="GO" id="GO:0005615">
    <property type="term" value="C:extracellular space"/>
    <property type="evidence" value="ECO:0007669"/>
    <property type="project" value="TreeGrafter"/>
</dbReference>
<keyword evidence="3" id="KW-0677">Repeat</keyword>
<dbReference type="Pfam" id="PF13855">
    <property type="entry name" value="LRR_8"/>
    <property type="match status" value="2"/>
</dbReference>
<name>A0A1Y1MT41_PHOPY</name>
<evidence type="ECO:0000256" key="5">
    <source>
        <dbReference type="SAM" id="MobiDB-lite"/>
    </source>
</evidence>
<keyword evidence="4" id="KW-0175">Coiled coil</keyword>
<feature type="coiled-coil region" evidence="4">
    <location>
        <begin position="720"/>
        <end position="747"/>
    </location>
</feature>
<feature type="region of interest" description="Disordered" evidence="5">
    <location>
        <begin position="586"/>
        <end position="660"/>
    </location>
</feature>
<feature type="region of interest" description="Disordered" evidence="5">
    <location>
        <begin position="683"/>
        <end position="708"/>
    </location>
</feature>
<protein>
    <recommendedName>
        <fullName evidence="7">LRRCT domain-containing protein</fullName>
    </recommendedName>
</protein>
<evidence type="ECO:0000313" key="6">
    <source>
        <dbReference type="EMBL" id="JAV86507.1"/>
    </source>
</evidence>
<feature type="compositionally biased region" description="Polar residues" evidence="5">
    <location>
        <begin position="605"/>
        <end position="632"/>
    </location>
</feature>
<evidence type="ECO:0000256" key="4">
    <source>
        <dbReference type="SAM" id="Coils"/>
    </source>
</evidence>
<dbReference type="GO" id="GO:0031012">
    <property type="term" value="C:extracellular matrix"/>
    <property type="evidence" value="ECO:0007669"/>
    <property type="project" value="TreeGrafter"/>
</dbReference>
<accession>A0A1Y1MT41</accession>
<dbReference type="InterPro" id="IPR050328">
    <property type="entry name" value="Dev_Immune_Receptor"/>
</dbReference>
<evidence type="ECO:0000256" key="1">
    <source>
        <dbReference type="ARBA" id="ARBA00022614"/>
    </source>
</evidence>
<evidence type="ECO:0000256" key="3">
    <source>
        <dbReference type="ARBA" id="ARBA00022737"/>
    </source>
</evidence>
<dbReference type="InterPro" id="IPR032675">
    <property type="entry name" value="LRR_dom_sf"/>
</dbReference>
<dbReference type="PROSITE" id="PS51450">
    <property type="entry name" value="LRR"/>
    <property type="match status" value="3"/>
</dbReference>
<evidence type="ECO:0008006" key="7">
    <source>
        <dbReference type="Google" id="ProtNLM"/>
    </source>
</evidence>
<dbReference type="PANTHER" id="PTHR24373">
    <property type="entry name" value="SLIT RELATED LEUCINE-RICH REPEAT NEURONAL PROTEIN"/>
    <property type="match status" value="1"/>
</dbReference>
<dbReference type="PANTHER" id="PTHR24373:SF370">
    <property type="entry name" value="FISH-LIPS, ISOFORM E"/>
    <property type="match status" value="1"/>
</dbReference>
<feature type="compositionally biased region" description="Polar residues" evidence="5">
    <location>
        <begin position="683"/>
        <end position="705"/>
    </location>
</feature>
<dbReference type="InterPro" id="IPR001611">
    <property type="entry name" value="Leu-rich_rpt"/>
</dbReference>
<keyword evidence="1" id="KW-0433">Leucine-rich repeat</keyword>
<keyword evidence="2" id="KW-0732">Signal</keyword>